<proteinExistence type="predicted"/>
<name>A0AAX3SKI7_9BURK</name>
<accession>A0AAX3SKI7</accession>
<dbReference type="RefSeq" id="WP_209800169.1">
    <property type="nucleotide sequence ID" value="NZ_CP120956.1"/>
</dbReference>
<dbReference type="Proteomes" id="UP001219066">
    <property type="component" value="Chromosome"/>
</dbReference>
<dbReference type="Pfam" id="PF06527">
    <property type="entry name" value="TniQ"/>
    <property type="match status" value="1"/>
</dbReference>
<dbReference type="InterPro" id="IPR009492">
    <property type="entry name" value="TniQ"/>
</dbReference>
<feature type="domain" description="Transposon Tn7 transposition protein TnsD C-terminal" evidence="2">
    <location>
        <begin position="211"/>
        <end position="317"/>
    </location>
</feature>
<dbReference type="EMBL" id="CP120956">
    <property type="protein sequence ID" value="WFF80543.1"/>
    <property type="molecule type" value="Genomic_DNA"/>
</dbReference>
<reference evidence="3" key="1">
    <citation type="submission" date="2023-03" db="EMBL/GenBank/DDBJ databases">
        <title>Synergistic degradation of erythromycin by symbiotic bacteria Ery-6A and Ery-6B and application in simulated water remediation.</title>
        <authorList>
            <person name="Xu S."/>
        </authorList>
    </citation>
    <scope>NUCLEOTIDE SEQUENCE</scope>
    <source>
        <strain evidence="3">Ery-6A</strain>
    </source>
</reference>
<evidence type="ECO:0000259" key="2">
    <source>
        <dbReference type="Pfam" id="PF15978"/>
    </source>
</evidence>
<organism evidence="3 4">
    <name type="scientific">Delftia tsuruhatensis</name>
    <dbReference type="NCBI Taxonomy" id="180282"/>
    <lineage>
        <taxon>Bacteria</taxon>
        <taxon>Pseudomonadati</taxon>
        <taxon>Pseudomonadota</taxon>
        <taxon>Betaproteobacteria</taxon>
        <taxon>Burkholderiales</taxon>
        <taxon>Comamonadaceae</taxon>
        <taxon>Delftia</taxon>
    </lineage>
</organism>
<protein>
    <submittedName>
        <fullName evidence="3">TnsD family Tn7-like transposition protein</fullName>
    </submittedName>
</protein>
<dbReference type="AlphaFoldDB" id="A0AAX3SKI7"/>
<feature type="domain" description="Transposon Tn7 transposition protein TnsD C-terminal" evidence="2">
    <location>
        <begin position="387"/>
        <end position="563"/>
    </location>
</feature>
<sequence length="580" mass="65070">MPETDSLSQEYQLLSWLPDETFFSLVSRHHQLWGHATAAQTCQLLFGSARAGSHHDLPNSLGSFVQHTNTLLGDASFIARERTLLKFYSAFASLSETQNAVACMSGPSVAHLKLRLGILTSRFRANHPLKACSQCMEQDLCETGWAYWHLTHQFPGVWVCTKHQQPLLQSTVKANGVERFQWLLPRLSQMLPASAVSDDAASQAALRGLAELIGQLVKSGAHHPILLRNLHEIYRPKLLQRGWLTSAGNLRTAPIATDFLAHCQSFRHVAEFTALAEDETDMVTQVGRLLRPPRSGTHPLRHLLLIHWLFGDAQQFDLATRSAGAIRPLPTQRGVLTERLVDDPRVGLLHDLISKEGHSVRKAANLVDIDPQTALLWAARREVGILRRPKKLKPDVRVKAIRDLRKGADKTHVASRAGVSVGTVTRLLLSDAKLHASWTAARSAQARNLCRTAWLRLLKSSASLGIKWMRQLDPRTYTWLYRNDRAWLDEHKPGQLPASHGPRSSGVDWDARDRRLSALVQEAALHLMLEQGVRRIHFWRLCQQIPDLRAKQASLHRLPRTLQAVQAALTAQPPSKDLFR</sequence>
<evidence type="ECO:0000313" key="3">
    <source>
        <dbReference type="EMBL" id="WFF80543.1"/>
    </source>
</evidence>
<gene>
    <name evidence="3" type="ORF">PYR84_26990</name>
</gene>
<dbReference type="InterPro" id="IPR032750">
    <property type="entry name" value="TnsD_C"/>
</dbReference>
<evidence type="ECO:0000313" key="4">
    <source>
        <dbReference type="Proteomes" id="UP001219066"/>
    </source>
</evidence>
<feature type="domain" description="TniQ" evidence="1">
    <location>
        <begin position="17"/>
        <end position="167"/>
    </location>
</feature>
<dbReference type="Pfam" id="PF15978">
    <property type="entry name" value="TnsD"/>
    <property type="match status" value="2"/>
</dbReference>
<evidence type="ECO:0000259" key="1">
    <source>
        <dbReference type="Pfam" id="PF06527"/>
    </source>
</evidence>